<organism evidence="2 3">
    <name type="scientific">Dioscorea zingiberensis</name>
    <dbReference type="NCBI Taxonomy" id="325984"/>
    <lineage>
        <taxon>Eukaryota</taxon>
        <taxon>Viridiplantae</taxon>
        <taxon>Streptophyta</taxon>
        <taxon>Embryophyta</taxon>
        <taxon>Tracheophyta</taxon>
        <taxon>Spermatophyta</taxon>
        <taxon>Magnoliopsida</taxon>
        <taxon>Liliopsida</taxon>
        <taxon>Dioscoreales</taxon>
        <taxon>Dioscoreaceae</taxon>
        <taxon>Dioscorea</taxon>
    </lineage>
</organism>
<evidence type="ECO:0000256" key="1">
    <source>
        <dbReference type="SAM" id="MobiDB-lite"/>
    </source>
</evidence>
<feature type="region of interest" description="Disordered" evidence="1">
    <location>
        <begin position="143"/>
        <end position="173"/>
    </location>
</feature>
<accession>A0A9D5HAT7</accession>
<proteinExistence type="predicted"/>
<dbReference type="EMBL" id="JAGGNH010000006">
    <property type="protein sequence ID" value="KAJ0969739.1"/>
    <property type="molecule type" value="Genomic_DNA"/>
</dbReference>
<reference evidence="2" key="2">
    <citation type="journal article" date="2022" name="Hortic Res">
        <title>The genome of Dioscorea zingiberensis sheds light on the biosynthesis, origin and evolution of the medicinally important diosgenin saponins.</title>
        <authorList>
            <person name="Li Y."/>
            <person name="Tan C."/>
            <person name="Li Z."/>
            <person name="Guo J."/>
            <person name="Li S."/>
            <person name="Chen X."/>
            <person name="Wang C."/>
            <person name="Dai X."/>
            <person name="Yang H."/>
            <person name="Song W."/>
            <person name="Hou L."/>
            <person name="Xu J."/>
            <person name="Tong Z."/>
            <person name="Xu A."/>
            <person name="Yuan X."/>
            <person name="Wang W."/>
            <person name="Yang Q."/>
            <person name="Chen L."/>
            <person name="Sun Z."/>
            <person name="Wang K."/>
            <person name="Pan B."/>
            <person name="Chen J."/>
            <person name="Bao Y."/>
            <person name="Liu F."/>
            <person name="Qi X."/>
            <person name="Gang D.R."/>
            <person name="Wen J."/>
            <person name="Li J."/>
        </authorList>
    </citation>
    <scope>NUCLEOTIDE SEQUENCE</scope>
    <source>
        <strain evidence="2">Dzin_1.0</strain>
    </source>
</reference>
<protein>
    <submittedName>
        <fullName evidence="2">Uncharacterized protein</fullName>
    </submittedName>
</protein>
<sequence length="180" mass="18794">MVLDLLVQSILSGLGEPLRGGQCSQQLSPDPFNLFQASLDNLMAVLSPPSSHGKPNSPSLVVSVASTASTYLQDIVLIWSSHHHHSAFDCWTPQRSYRATAAAALLDPSSPSSAPSSRLLAAGVEIDGDQDLVVGVSELGGGLEGVGVGEPERSPSRFAPKPPPPSPTASVIAPFQREFC</sequence>
<name>A0A9D5HAT7_9LILI</name>
<comment type="caution">
    <text evidence="2">The sequence shown here is derived from an EMBL/GenBank/DDBJ whole genome shotgun (WGS) entry which is preliminary data.</text>
</comment>
<dbReference type="AlphaFoldDB" id="A0A9D5HAT7"/>
<gene>
    <name evidence="2" type="ORF">J5N97_022616</name>
</gene>
<evidence type="ECO:0000313" key="2">
    <source>
        <dbReference type="EMBL" id="KAJ0969739.1"/>
    </source>
</evidence>
<dbReference type="Proteomes" id="UP001085076">
    <property type="component" value="Miscellaneous, Linkage group lg06"/>
</dbReference>
<keyword evidence="3" id="KW-1185">Reference proteome</keyword>
<reference evidence="2" key="1">
    <citation type="submission" date="2021-03" db="EMBL/GenBank/DDBJ databases">
        <authorList>
            <person name="Li Z."/>
            <person name="Yang C."/>
        </authorList>
    </citation>
    <scope>NUCLEOTIDE SEQUENCE</scope>
    <source>
        <strain evidence="2">Dzin_1.0</strain>
        <tissue evidence="2">Leaf</tissue>
    </source>
</reference>
<evidence type="ECO:0000313" key="3">
    <source>
        <dbReference type="Proteomes" id="UP001085076"/>
    </source>
</evidence>